<name>A0A2P2NKM2_RHIMU</name>
<organism evidence="1">
    <name type="scientific">Rhizophora mucronata</name>
    <name type="common">Asiatic mangrove</name>
    <dbReference type="NCBI Taxonomy" id="61149"/>
    <lineage>
        <taxon>Eukaryota</taxon>
        <taxon>Viridiplantae</taxon>
        <taxon>Streptophyta</taxon>
        <taxon>Embryophyta</taxon>
        <taxon>Tracheophyta</taxon>
        <taxon>Spermatophyta</taxon>
        <taxon>Magnoliopsida</taxon>
        <taxon>eudicotyledons</taxon>
        <taxon>Gunneridae</taxon>
        <taxon>Pentapetalae</taxon>
        <taxon>rosids</taxon>
        <taxon>fabids</taxon>
        <taxon>Malpighiales</taxon>
        <taxon>Rhizophoraceae</taxon>
        <taxon>Rhizophora</taxon>
    </lineage>
</organism>
<sequence>MPIKSMERFFPSLKGPQLSLNRVNN</sequence>
<proteinExistence type="predicted"/>
<dbReference type="AlphaFoldDB" id="A0A2P2NKM2"/>
<accession>A0A2P2NKM2</accession>
<dbReference type="EMBL" id="GGEC01062500">
    <property type="protein sequence ID" value="MBX42984.1"/>
    <property type="molecule type" value="Transcribed_RNA"/>
</dbReference>
<evidence type="ECO:0000313" key="1">
    <source>
        <dbReference type="EMBL" id="MBX42984.1"/>
    </source>
</evidence>
<protein>
    <submittedName>
        <fullName evidence="1">Uncharacterized protein</fullName>
    </submittedName>
</protein>
<reference evidence="1" key="1">
    <citation type="submission" date="2018-02" db="EMBL/GenBank/DDBJ databases">
        <title>Rhizophora mucronata_Transcriptome.</title>
        <authorList>
            <person name="Meera S.P."/>
            <person name="Sreeshan A."/>
            <person name="Augustine A."/>
        </authorList>
    </citation>
    <scope>NUCLEOTIDE SEQUENCE</scope>
    <source>
        <tissue evidence="1">Leaf</tissue>
    </source>
</reference>